<comment type="caution">
    <text evidence="5">The sequence shown here is derived from an EMBL/GenBank/DDBJ whole genome shotgun (WGS) entry which is preliminary data.</text>
</comment>
<name>A0A9W8CS94_9FUNG</name>
<feature type="compositionally biased region" description="Basic and acidic residues" evidence="4">
    <location>
        <begin position="912"/>
        <end position="923"/>
    </location>
</feature>
<feature type="compositionally biased region" description="Acidic residues" evidence="4">
    <location>
        <begin position="237"/>
        <end position="253"/>
    </location>
</feature>
<feature type="compositionally biased region" description="Acidic residues" evidence="4">
    <location>
        <begin position="64"/>
        <end position="76"/>
    </location>
</feature>
<dbReference type="GO" id="GO:0032040">
    <property type="term" value="C:small-subunit processome"/>
    <property type="evidence" value="ECO:0007669"/>
    <property type="project" value="InterPro"/>
</dbReference>
<dbReference type="PANTHER" id="PTHR14150:SF12">
    <property type="entry name" value="U3 SMALL NUCLEOLAR RNA-ASSOCIATED PROTEIN 14 HOMOLOG A"/>
    <property type="match status" value="1"/>
</dbReference>
<evidence type="ECO:0000256" key="4">
    <source>
        <dbReference type="SAM" id="MobiDB-lite"/>
    </source>
</evidence>
<sequence length="1040" mass="112182">MRGARRQSSRAPAPVRGSGQGNKSKGYSSKGKGRTGDRPKPTHSSTGKLSAKGKGKQPMGDSLDVFDAEGSDSGEDDILRRRKLERIAVRDYEVEDVASEDDEEIESDDAFDVSDAERFGGYKFNGPGRSTGQAADSGDEESEEDDFEDEDDENIVDLSEMLDGGGSDEEEEEEEDGKAAFAGSPPASASASLLGFRDLAVGGGGDSGSSGESGDEEDDGDDEDGELAAMGFYSGESADESSDDGSEDADADADGDKLAKLGGFVSAISARAAKRRFVEEAGDGIIEDENAIGSGLHMKGVSLGLGDLLGDLGDDDAQGSGSDGEGAGEKQSKREMRKLKDQVTKLERAAKKAGSGVVAAPLPKRLQDQVDRKVAYKKTTAAVSEWQPAVDANRVAEHLSFPLAAPGGQAPSMTSAMLVSGSGEAAKSSMERQIESILSASGMTDEQQRQYEELEMQALPEEEIRRRQRELRMTRELMFRSEQKAKRMAKIKSKAYRRILKKQKVRAEDKAMEKLREEDPEMYALLVEKMAESRAEERMTLRHKNTSKWAKGMAGRSHGDDDRMQALRDQIDEHDKLKRKIYDIASDEDVDDYEAGRTDMQDEDAAVSDSDADETFEGVRARTINKISAELDANDASIPDDAPHKALFTMKFMQNAMQRRDEETRRDAQMMRDEFEALEADVDDEGRAVAINRSAGLKAAAGAAQGVAAGRMSFGGGLKKRAQAAGAAEEDNDDQGDGDVGTKRARLNEAGQISQVASGGGHRAKTNEAVSVGPAADADEENNPWLADDSAALGRRNGSKLRGLDKDSSKLDKLSAKLRSKRSSDGPDGVTMAGGSVMLDVSNIMTAAARPEKNDGGKDLDSESDTEGIRLEHAGSNGNVKHPTTFTQRDLVQQAFAEDDVVEAEFDEEKQAAMDEDAPKTEDLTLPGWGSWGGKSIQPKKNKVVRKPAAGEGIEKNKRKDAKLGSVIINQTLPKSAQKYYSSNVPFPFYTPEQYEDTLQAPIGKEWNTAKSFGKAIKPRVMTKAGRIINPLVIPSKKKQ</sequence>
<dbReference type="OrthoDB" id="277439at2759"/>
<feature type="compositionally biased region" description="Acidic residues" evidence="4">
    <location>
        <begin position="93"/>
        <end position="114"/>
    </location>
</feature>
<feature type="region of interest" description="Disordered" evidence="4">
    <location>
        <begin position="912"/>
        <end position="949"/>
    </location>
</feature>
<feature type="compositionally biased region" description="Basic and acidic residues" evidence="4">
    <location>
        <begin position="327"/>
        <end position="340"/>
    </location>
</feature>
<reference evidence="5" key="1">
    <citation type="submission" date="2022-07" db="EMBL/GenBank/DDBJ databases">
        <title>Phylogenomic reconstructions and comparative analyses of Kickxellomycotina fungi.</title>
        <authorList>
            <person name="Reynolds N.K."/>
            <person name="Stajich J.E."/>
            <person name="Barry K."/>
            <person name="Grigoriev I.V."/>
            <person name="Crous P."/>
            <person name="Smith M.E."/>
        </authorList>
    </citation>
    <scope>NUCLEOTIDE SEQUENCE</scope>
    <source>
        <strain evidence="5">NBRC 32514</strain>
    </source>
</reference>
<feature type="compositionally biased region" description="Acidic residues" evidence="4">
    <location>
        <begin position="137"/>
        <end position="155"/>
    </location>
</feature>
<feature type="compositionally biased region" description="Acidic residues" evidence="4">
    <location>
        <begin position="213"/>
        <end position="226"/>
    </location>
</feature>
<feature type="region of interest" description="Disordered" evidence="4">
    <location>
        <begin position="773"/>
        <end position="809"/>
    </location>
</feature>
<organism evidence="5 6">
    <name type="scientific">Coemansia erecta</name>
    <dbReference type="NCBI Taxonomy" id="147472"/>
    <lineage>
        <taxon>Eukaryota</taxon>
        <taxon>Fungi</taxon>
        <taxon>Fungi incertae sedis</taxon>
        <taxon>Zoopagomycota</taxon>
        <taxon>Kickxellomycotina</taxon>
        <taxon>Kickxellomycetes</taxon>
        <taxon>Kickxellales</taxon>
        <taxon>Kickxellaceae</taxon>
        <taxon>Coemansia</taxon>
    </lineage>
</organism>
<feature type="region of interest" description="Disordered" evidence="4">
    <location>
        <begin position="723"/>
        <end position="742"/>
    </location>
</feature>
<keyword evidence="2" id="KW-0597">Phosphoprotein</keyword>
<feature type="region of interest" description="Disordered" evidence="4">
    <location>
        <begin position="308"/>
        <end position="340"/>
    </location>
</feature>
<evidence type="ECO:0000313" key="6">
    <source>
        <dbReference type="Proteomes" id="UP001149813"/>
    </source>
</evidence>
<accession>A0A9W8CS94</accession>
<evidence type="ECO:0000256" key="1">
    <source>
        <dbReference type="ARBA" id="ARBA00004604"/>
    </source>
</evidence>
<keyword evidence="3" id="KW-0539">Nucleus</keyword>
<dbReference type="PANTHER" id="PTHR14150">
    <property type="entry name" value="U3 SMALL NUCLEOLAR RNA-ASSOCIATED PROTEIN 14"/>
    <property type="match status" value="1"/>
</dbReference>
<feature type="compositionally biased region" description="Acidic residues" evidence="4">
    <location>
        <begin position="728"/>
        <end position="737"/>
    </location>
</feature>
<protein>
    <recommendedName>
        <fullName evidence="7">Small-subunit processome</fullName>
    </recommendedName>
</protein>
<dbReference type="Proteomes" id="UP001149813">
    <property type="component" value="Unassembled WGS sequence"/>
</dbReference>
<evidence type="ECO:0000256" key="3">
    <source>
        <dbReference type="ARBA" id="ARBA00023242"/>
    </source>
</evidence>
<dbReference type="AlphaFoldDB" id="A0A9W8CS94"/>
<gene>
    <name evidence="5" type="ORF">LPJ53_001331</name>
</gene>
<feature type="region of interest" description="Disordered" evidence="4">
    <location>
        <begin position="1"/>
        <end position="256"/>
    </location>
</feature>
<feature type="compositionally biased region" description="Low complexity" evidence="4">
    <location>
        <begin position="179"/>
        <end position="196"/>
    </location>
</feature>
<evidence type="ECO:0000256" key="2">
    <source>
        <dbReference type="ARBA" id="ARBA00022553"/>
    </source>
</evidence>
<evidence type="ECO:0000313" key="5">
    <source>
        <dbReference type="EMBL" id="KAJ1724375.1"/>
    </source>
</evidence>
<feature type="compositionally biased region" description="Acidic residues" evidence="4">
    <location>
        <begin position="166"/>
        <end position="176"/>
    </location>
</feature>
<dbReference type="Pfam" id="PF04615">
    <property type="entry name" value="Utp14"/>
    <property type="match status" value="1"/>
</dbReference>
<feature type="compositionally biased region" description="Low complexity" evidence="4">
    <location>
        <begin position="21"/>
        <end position="30"/>
    </location>
</feature>
<dbReference type="InterPro" id="IPR006709">
    <property type="entry name" value="SSU_processome_Utp14"/>
</dbReference>
<evidence type="ECO:0008006" key="7">
    <source>
        <dbReference type="Google" id="ProtNLM"/>
    </source>
</evidence>
<dbReference type="GO" id="GO:0006364">
    <property type="term" value="P:rRNA processing"/>
    <property type="evidence" value="ECO:0007669"/>
    <property type="project" value="InterPro"/>
</dbReference>
<comment type="subcellular location">
    <subcellularLocation>
        <location evidence="1">Nucleus</location>
        <location evidence="1">Nucleolus</location>
    </subcellularLocation>
</comment>
<proteinExistence type="predicted"/>
<keyword evidence="6" id="KW-1185">Reference proteome</keyword>
<dbReference type="EMBL" id="JANBOJ010000033">
    <property type="protein sequence ID" value="KAJ1724375.1"/>
    <property type="molecule type" value="Genomic_DNA"/>
</dbReference>